<dbReference type="InterPro" id="IPR010266">
    <property type="entry name" value="NnrS"/>
</dbReference>
<feature type="transmembrane region" description="Helical" evidence="1">
    <location>
        <begin position="300"/>
        <end position="321"/>
    </location>
</feature>
<accession>A0A5F1ZRV3</accession>
<reference evidence="3" key="1">
    <citation type="submission" date="2018-10" db="EMBL/GenBank/DDBJ databases">
        <authorList>
            <person name="Vincent A.T."/>
            <person name="Schiettekatte O."/>
            <person name="Bourhy P."/>
            <person name="Veyrier F.J."/>
            <person name="Picardeau M."/>
        </authorList>
    </citation>
    <scope>NUCLEOTIDE SEQUENCE</scope>
    <source>
        <strain evidence="3">201702690</strain>
    </source>
</reference>
<dbReference type="OrthoDB" id="9770040at2"/>
<feature type="transmembrane region" description="Helical" evidence="1">
    <location>
        <begin position="333"/>
        <end position="354"/>
    </location>
</feature>
<feature type="transmembrane region" description="Helical" evidence="1">
    <location>
        <begin position="20"/>
        <end position="42"/>
    </location>
</feature>
<evidence type="ECO:0000313" key="4">
    <source>
        <dbReference type="Proteomes" id="UP000297273"/>
    </source>
</evidence>
<keyword evidence="1" id="KW-1133">Transmembrane helix</keyword>
<dbReference type="AlphaFoldDB" id="A0A5F1ZRV3"/>
<proteinExistence type="predicted"/>
<dbReference type="Pfam" id="PF05940">
    <property type="entry name" value="NnrS"/>
    <property type="match status" value="1"/>
</dbReference>
<keyword evidence="1" id="KW-0812">Transmembrane</keyword>
<feature type="transmembrane region" description="Helical" evidence="1">
    <location>
        <begin position="89"/>
        <end position="108"/>
    </location>
</feature>
<feature type="transmembrane region" description="Helical" evidence="1">
    <location>
        <begin position="54"/>
        <end position="77"/>
    </location>
</feature>
<dbReference type="Proteomes" id="UP000297946">
    <property type="component" value="Unassembled WGS sequence"/>
</dbReference>
<organism evidence="2 5">
    <name type="scientific">Leptospira langatensis</name>
    <dbReference type="NCBI Taxonomy" id="2484983"/>
    <lineage>
        <taxon>Bacteria</taxon>
        <taxon>Pseudomonadati</taxon>
        <taxon>Spirochaetota</taxon>
        <taxon>Spirochaetia</taxon>
        <taxon>Leptospirales</taxon>
        <taxon>Leptospiraceae</taxon>
        <taxon>Leptospira</taxon>
    </lineage>
</organism>
<feature type="transmembrane region" description="Helical" evidence="1">
    <location>
        <begin position="239"/>
        <end position="257"/>
    </location>
</feature>
<comment type="caution">
    <text evidence="2">The sequence shown here is derived from an EMBL/GenBank/DDBJ whole genome shotgun (WGS) entry which is preliminary data.</text>
</comment>
<evidence type="ECO:0000256" key="1">
    <source>
        <dbReference type="SAM" id="Phobius"/>
    </source>
</evidence>
<feature type="transmembrane region" description="Helical" evidence="1">
    <location>
        <begin position="145"/>
        <end position="166"/>
    </location>
</feature>
<sequence>MRFFSFFSSALWSIAFRPFFLGAAFHSLFAILVWILILFSVIPSPFLVGGIQMHAYEMVFGFSRAILVGFIFTAGQNWTKTVLIQGKELFFLFALWVLGRFCFLPSQAVSYASLTFDLYFDILVLFYILPPFFKKGQEHNRIVAVLYSIFFFLHVLTAFSFLGAISTEWSMHFVHLSVFSVLQFILLIAGRILPFFSSVAIAGSSPKKFPILEKAIQYGGLLFLGIKSGTYLIPEWNIYAGYFCISFSFLNFVRWYFWEPWKSIRVPILWILHTGYFWLSAGFLYLGLSHLGIFPVSSAYHIFTAGAIGVFVYGMITRVSLGHTGRPMRASKLTVLGYVFINLAVILRVFLPLWNRYREAYSLSAALWIGAFFFFLTQYAGILINPRADIKPASRA</sequence>
<feature type="transmembrane region" description="Helical" evidence="1">
    <location>
        <begin position="269"/>
        <end position="288"/>
    </location>
</feature>
<feature type="transmembrane region" description="Helical" evidence="1">
    <location>
        <begin position="215"/>
        <end position="233"/>
    </location>
</feature>
<dbReference type="EMBL" id="RQER01000001">
    <property type="protein sequence ID" value="TGK05631.1"/>
    <property type="molecule type" value="Genomic_DNA"/>
</dbReference>
<feature type="transmembrane region" description="Helical" evidence="1">
    <location>
        <begin position="178"/>
        <end position="203"/>
    </location>
</feature>
<reference evidence="4 5" key="2">
    <citation type="journal article" date="2019" name="PLoS Negl. Trop. Dis.">
        <title>Revisiting the worldwide diversity of Leptospira species in the environment.</title>
        <authorList>
            <person name="Vincent A.T."/>
            <person name="Schiettekatte O."/>
            <person name="Bourhy P."/>
            <person name="Veyrier F.J."/>
            <person name="Picardeau M."/>
        </authorList>
    </citation>
    <scope>NUCLEOTIDE SEQUENCE [LARGE SCALE GENOMIC DNA]</scope>
    <source>
        <strain evidence="4">201702690</strain>
        <strain evidence="2 5">SSW18</strain>
    </source>
</reference>
<feature type="transmembrane region" description="Helical" evidence="1">
    <location>
        <begin position="114"/>
        <end position="133"/>
    </location>
</feature>
<evidence type="ECO:0000313" key="2">
    <source>
        <dbReference type="EMBL" id="TGK05631.1"/>
    </source>
</evidence>
<gene>
    <name evidence="2" type="ORF">EHO57_00580</name>
    <name evidence="3" type="ORF">EHQ53_16335</name>
</gene>
<keyword evidence="4" id="KW-1185">Reference proteome</keyword>
<dbReference type="Proteomes" id="UP000297273">
    <property type="component" value="Unassembled WGS sequence"/>
</dbReference>
<protein>
    <submittedName>
        <fullName evidence="2">NnrS family protein</fullName>
    </submittedName>
</protein>
<evidence type="ECO:0000313" key="3">
    <source>
        <dbReference type="EMBL" id="TGL38762.1"/>
    </source>
</evidence>
<evidence type="ECO:0000313" key="5">
    <source>
        <dbReference type="Proteomes" id="UP000297946"/>
    </source>
</evidence>
<dbReference type="EMBL" id="RQGC01000013">
    <property type="protein sequence ID" value="TGL38762.1"/>
    <property type="molecule type" value="Genomic_DNA"/>
</dbReference>
<keyword evidence="1" id="KW-0472">Membrane</keyword>
<feature type="transmembrane region" description="Helical" evidence="1">
    <location>
        <begin position="360"/>
        <end position="384"/>
    </location>
</feature>
<name>A0A5F1ZRV3_9LEPT</name>